<evidence type="ECO:0000313" key="9">
    <source>
        <dbReference type="Proteomes" id="UP000257323"/>
    </source>
</evidence>
<keyword evidence="3" id="KW-1003">Cell membrane</keyword>
<keyword evidence="7" id="KW-0813">Transport</keyword>
<keyword evidence="5" id="KW-1133">Transmembrane helix</keyword>
<dbReference type="EMBL" id="QUAH01000008">
    <property type="protein sequence ID" value="RFT15534.1"/>
    <property type="molecule type" value="Genomic_DNA"/>
</dbReference>
<keyword evidence="4 7" id="KW-0812">Transmembrane</keyword>
<comment type="subcellular location">
    <subcellularLocation>
        <location evidence="1">Cell membrane</location>
        <topology evidence="1">Single-pass membrane protein</topology>
    </subcellularLocation>
    <subcellularLocation>
        <location evidence="7">Cell membrane</location>
        <topology evidence="7">Single-pass type II membrane protein</topology>
    </subcellularLocation>
</comment>
<evidence type="ECO:0000256" key="5">
    <source>
        <dbReference type="ARBA" id="ARBA00022989"/>
    </source>
</evidence>
<dbReference type="GO" id="GO:0022857">
    <property type="term" value="F:transmembrane transporter activity"/>
    <property type="evidence" value="ECO:0007669"/>
    <property type="project" value="InterPro"/>
</dbReference>
<evidence type="ECO:0000256" key="1">
    <source>
        <dbReference type="ARBA" id="ARBA00004162"/>
    </source>
</evidence>
<protein>
    <submittedName>
        <fullName evidence="8">Biopolymer transport protein ExbD/TolR</fullName>
    </submittedName>
</protein>
<dbReference type="GO" id="GO:0015031">
    <property type="term" value="P:protein transport"/>
    <property type="evidence" value="ECO:0007669"/>
    <property type="project" value="UniProtKB-KW"/>
</dbReference>
<evidence type="ECO:0000256" key="4">
    <source>
        <dbReference type="ARBA" id="ARBA00022692"/>
    </source>
</evidence>
<comment type="caution">
    <text evidence="8">The sequence shown here is derived from an EMBL/GenBank/DDBJ whole genome shotgun (WGS) entry which is preliminary data.</text>
</comment>
<dbReference type="Gene3D" id="3.30.420.270">
    <property type="match status" value="1"/>
</dbReference>
<evidence type="ECO:0000313" key="8">
    <source>
        <dbReference type="EMBL" id="RFT15534.1"/>
    </source>
</evidence>
<evidence type="ECO:0000256" key="6">
    <source>
        <dbReference type="ARBA" id="ARBA00023136"/>
    </source>
</evidence>
<dbReference type="Pfam" id="PF02472">
    <property type="entry name" value="ExbD"/>
    <property type="match status" value="1"/>
</dbReference>
<evidence type="ECO:0000256" key="3">
    <source>
        <dbReference type="ARBA" id="ARBA00022475"/>
    </source>
</evidence>
<dbReference type="GO" id="GO:0005886">
    <property type="term" value="C:plasma membrane"/>
    <property type="evidence" value="ECO:0007669"/>
    <property type="project" value="UniProtKB-SubCell"/>
</dbReference>
<reference evidence="8 9" key="1">
    <citation type="submission" date="2018-08" db="EMBL/GenBank/DDBJ databases">
        <title>Genome analysis of the thermophilic bacterium of the candidate phylum Aminicenantes from deep subsurface aquifer revealed its physiology and ecological role.</title>
        <authorList>
            <person name="Kadnikov V.V."/>
            <person name="Mardanov A.V."/>
            <person name="Beletsky A.V."/>
            <person name="Karnachuk O.V."/>
            <person name="Ravin N.V."/>
        </authorList>
    </citation>
    <scope>NUCLEOTIDE SEQUENCE [LARGE SCALE GENOMIC DNA]</scope>
    <source>
        <strain evidence="8">BY38</strain>
    </source>
</reference>
<name>A0A3E2BLG2_9BACT</name>
<accession>A0A3E2BLG2</accession>
<dbReference type="Proteomes" id="UP000257323">
    <property type="component" value="Unassembled WGS sequence"/>
</dbReference>
<keyword evidence="7" id="KW-0653">Protein transport</keyword>
<dbReference type="PANTHER" id="PTHR30558">
    <property type="entry name" value="EXBD MEMBRANE COMPONENT OF PMF-DRIVEN MACROMOLECULE IMPORT SYSTEM"/>
    <property type="match status" value="1"/>
</dbReference>
<evidence type="ECO:0000256" key="2">
    <source>
        <dbReference type="ARBA" id="ARBA00005811"/>
    </source>
</evidence>
<organism evidence="8 9">
    <name type="scientific">Candidatus Saccharicenans subterraneus</name>
    <dbReference type="NCBI Taxonomy" id="2508984"/>
    <lineage>
        <taxon>Bacteria</taxon>
        <taxon>Candidatus Aminicenantota</taxon>
        <taxon>Candidatus Aminicenantia</taxon>
        <taxon>Candidatus Aminicenantales</taxon>
        <taxon>Candidatus Saccharicenantaceae</taxon>
        <taxon>Candidatus Saccharicenans</taxon>
    </lineage>
</organism>
<keyword evidence="6" id="KW-0472">Membrane</keyword>
<proteinExistence type="inferred from homology"/>
<dbReference type="AlphaFoldDB" id="A0A3E2BLG2"/>
<comment type="similarity">
    <text evidence="2 7">Belongs to the ExbD/TolR family.</text>
</comment>
<dbReference type="PANTHER" id="PTHR30558:SF7">
    <property type="entry name" value="TOL-PAL SYSTEM PROTEIN TOLR"/>
    <property type="match status" value="1"/>
</dbReference>
<dbReference type="InterPro" id="IPR003400">
    <property type="entry name" value="ExbD"/>
</dbReference>
<evidence type="ECO:0000256" key="7">
    <source>
        <dbReference type="RuleBase" id="RU003879"/>
    </source>
</evidence>
<sequence length="141" mass="15391">MGFTVSMGGKETVKSEPNVVPLCDVLLVLLIIFMVVTPLVQKGVDVQLPSALNTTQMPDNPDVVLSIKADGTLFLKEQRVTLEGLTMALEEAFLQAAEKKLYIRADANLEFGKMIDVIDMIREAGIELVGIITERKATEGE</sequence>
<gene>
    <name evidence="8" type="ORF">OP8BY_0182</name>
</gene>